<accession>A0A9P8QPU6</accession>
<dbReference type="InterPro" id="IPR036322">
    <property type="entry name" value="WD40_repeat_dom_sf"/>
</dbReference>
<dbReference type="PANTHER" id="PTHR22846">
    <property type="entry name" value="WD40 REPEAT PROTEIN"/>
    <property type="match status" value="1"/>
</dbReference>
<comment type="subcellular location">
    <subcellularLocation>
        <location evidence="1">Nucleus</location>
    </subcellularLocation>
</comment>
<evidence type="ECO:0000256" key="5">
    <source>
        <dbReference type="PROSITE-ProRule" id="PRU00221"/>
    </source>
</evidence>
<dbReference type="GO" id="GO:0034967">
    <property type="term" value="C:Set3 complex"/>
    <property type="evidence" value="ECO:0007669"/>
    <property type="project" value="TreeGrafter"/>
</dbReference>
<evidence type="ECO:0008006" key="9">
    <source>
        <dbReference type="Google" id="ProtNLM"/>
    </source>
</evidence>
<dbReference type="GO" id="GO:0006357">
    <property type="term" value="P:regulation of transcription by RNA polymerase II"/>
    <property type="evidence" value="ECO:0007669"/>
    <property type="project" value="TreeGrafter"/>
</dbReference>
<comment type="caution">
    <text evidence="7">The sequence shown here is derived from an EMBL/GenBank/DDBJ whole genome shotgun (WGS) entry which is preliminary data.</text>
</comment>
<keyword evidence="3" id="KW-0677">Repeat</keyword>
<dbReference type="EMBL" id="JAIWOZ010000001">
    <property type="protein sequence ID" value="KAH6610181.1"/>
    <property type="molecule type" value="Genomic_DNA"/>
</dbReference>
<evidence type="ECO:0000256" key="4">
    <source>
        <dbReference type="ARBA" id="ARBA00023242"/>
    </source>
</evidence>
<proteinExistence type="predicted"/>
<keyword evidence="4" id="KW-0539">Nucleus</keyword>
<reference evidence="7" key="1">
    <citation type="submission" date="2021-08" db="EMBL/GenBank/DDBJ databases">
        <title>Chromosome-Level Trichoderma cornu-damae using Hi-C Data.</title>
        <authorList>
            <person name="Kim C.S."/>
        </authorList>
    </citation>
    <scope>NUCLEOTIDE SEQUENCE</scope>
    <source>
        <strain evidence="7">KA19-0412C</strain>
    </source>
</reference>
<organism evidence="7 8">
    <name type="scientific">Trichoderma cornu-damae</name>
    <dbReference type="NCBI Taxonomy" id="654480"/>
    <lineage>
        <taxon>Eukaryota</taxon>
        <taxon>Fungi</taxon>
        <taxon>Dikarya</taxon>
        <taxon>Ascomycota</taxon>
        <taxon>Pezizomycotina</taxon>
        <taxon>Sordariomycetes</taxon>
        <taxon>Hypocreomycetidae</taxon>
        <taxon>Hypocreales</taxon>
        <taxon>Hypocreaceae</taxon>
        <taxon>Trichoderma</taxon>
    </lineage>
</organism>
<name>A0A9P8QPU6_9HYPO</name>
<evidence type="ECO:0000256" key="6">
    <source>
        <dbReference type="SAM" id="MobiDB-lite"/>
    </source>
</evidence>
<evidence type="ECO:0000313" key="7">
    <source>
        <dbReference type="EMBL" id="KAH6610181.1"/>
    </source>
</evidence>
<dbReference type="Pfam" id="PF00400">
    <property type="entry name" value="WD40"/>
    <property type="match status" value="1"/>
</dbReference>
<keyword evidence="2 5" id="KW-0853">WD repeat</keyword>
<gene>
    <name evidence="7" type="ORF">Trco_000201</name>
</gene>
<dbReference type="OrthoDB" id="1367865at2759"/>
<dbReference type="InterPro" id="IPR001680">
    <property type="entry name" value="WD40_rpt"/>
</dbReference>
<dbReference type="Gene3D" id="1.20.960.30">
    <property type="match status" value="1"/>
</dbReference>
<protein>
    <recommendedName>
        <fullName evidence="9">WD40 repeat-like protein</fullName>
    </recommendedName>
</protein>
<dbReference type="GO" id="GO:0003714">
    <property type="term" value="F:transcription corepressor activity"/>
    <property type="evidence" value="ECO:0007669"/>
    <property type="project" value="InterPro"/>
</dbReference>
<evidence type="ECO:0000256" key="2">
    <source>
        <dbReference type="ARBA" id="ARBA00022574"/>
    </source>
</evidence>
<dbReference type="PROSITE" id="PS50082">
    <property type="entry name" value="WD_REPEATS_2"/>
    <property type="match status" value="1"/>
</dbReference>
<dbReference type="PANTHER" id="PTHR22846:SF2">
    <property type="entry name" value="F-BOX-LIKE_WD REPEAT-CONTAINING PROTEIN EBI"/>
    <property type="match status" value="1"/>
</dbReference>
<dbReference type="InterPro" id="IPR045183">
    <property type="entry name" value="Ebi-like"/>
</dbReference>
<sequence>MVIKEFLDSDRVNFLIWRETAAKFQKEWHVKEPQRDFDFARHVKGRALVSVVNSGLIYYALEREHARRQMPGDAAAQAEALRSGIFGPLEVQQPLAKMEEDDEDAQADEAELLRKRNQNPLPNGSPSKRPRLSNGCEGKSDAATVSTPMDVDQPEDHHQNQHQHQHHDDDQSLQDNHAYPSPLEGEQVPLAIVRTEGPEQGTQVDKVEQLFPKTTFICLMDADCATETAPPPSPAGAENTPILLQCEWNPRDPSILAAAGTDALARVWTISRATATEHGEHHVSPHAHALLDPDTPKTTTVTALAWTSDGTAIAVASDCGGARAAIHVWSAGGELLQSLDVSEPPIVKLLWNPSNSALLAISPENKVDTLVTVHSATSSKSFRYHLSGHNLDAGLDATWTGDSEFLICGGGTFECLSLGETSIQRTREFETREDDHFAQVLFDPRSQLVATSSDKGVLDLWDEFGQRRSILAHQGSITTMAWQPLPPNQPSVEDERLIATGGEDGAILIWNARKPEGRARCFFTMELPVVRLAFTPDGAFIAGATSRSVLIWKVDSHSVPRAVWRPSKDELEGLKTNQDSEDEDEHCLCWDISGQKLAYGANSRLAIISFSG</sequence>
<evidence type="ECO:0000256" key="1">
    <source>
        <dbReference type="ARBA" id="ARBA00004123"/>
    </source>
</evidence>
<feature type="region of interest" description="Disordered" evidence="6">
    <location>
        <begin position="114"/>
        <end position="183"/>
    </location>
</feature>
<feature type="repeat" description="WD" evidence="5">
    <location>
        <begin position="470"/>
        <end position="520"/>
    </location>
</feature>
<dbReference type="SUPFAM" id="SSF50978">
    <property type="entry name" value="WD40 repeat-like"/>
    <property type="match status" value="1"/>
</dbReference>
<dbReference type="AlphaFoldDB" id="A0A9P8QPU6"/>
<dbReference type="InterPro" id="IPR015943">
    <property type="entry name" value="WD40/YVTN_repeat-like_dom_sf"/>
</dbReference>
<keyword evidence="8" id="KW-1185">Reference proteome</keyword>
<dbReference type="Proteomes" id="UP000827724">
    <property type="component" value="Unassembled WGS sequence"/>
</dbReference>
<evidence type="ECO:0000256" key="3">
    <source>
        <dbReference type="ARBA" id="ARBA00022737"/>
    </source>
</evidence>
<evidence type="ECO:0000313" key="8">
    <source>
        <dbReference type="Proteomes" id="UP000827724"/>
    </source>
</evidence>
<dbReference type="Gene3D" id="2.130.10.10">
    <property type="entry name" value="YVTN repeat-like/Quinoprotein amine dehydrogenase"/>
    <property type="match status" value="1"/>
</dbReference>
<dbReference type="SMART" id="SM00320">
    <property type="entry name" value="WD40"/>
    <property type="match status" value="5"/>
</dbReference>